<evidence type="ECO:0000256" key="1">
    <source>
        <dbReference type="SAM" id="Coils"/>
    </source>
</evidence>
<dbReference type="Pfam" id="PF04394">
    <property type="entry name" value="DUF536"/>
    <property type="match status" value="1"/>
</dbReference>
<dbReference type="AlphaFoldDB" id="A0A644WL38"/>
<feature type="coiled-coil region" evidence="1">
    <location>
        <begin position="74"/>
        <end position="150"/>
    </location>
</feature>
<keyword evidence="1" id="KW-0175">Coiled coil</keyword>
<feature type="domain" description="Regulator of chromosome segregation-like C-terminal" evidence="2">
    <location>
        <begin position="101"/>
        <end position="138"/>
    </location>
</feature>
<accession>A0A644WL38</accession>
<dbReference type="EMBL" id="VSSQ01001024">
    <property type="protein sequence ID" value="MPM04271.1"/>
    <property type="molecule type" value="Genomic_DNA"/>
</dbReference>
<organism evidence="3">
    <name type="scientific">bioreactor metagenome</name>
    <dbReference type="NCBI Taxonomy" id="1076179"/>
    <lineage>
        <taxon>unclassified sequences</taxon>
        <taxon>metagenomes</taxon>
        <taxon>ecological metagenomes</taxon>
    </lineage>
</organism>
<reference evidence="3" key="1">
    <citation type="submission" date="2019-08" db="EMBL/GenBank/DDBJ databases">
        <authorList>
            <person name="Kucharzyk K."/>
            <person name="Murdoch R.W."/>
            <person name="Higgins S."/>
            <person name="Loffler F."/>
        </authorList>
    </citation>
    <scope>NUCLEOTIDE SEQUENCE</scope>
</reference>
<dbReference type="InterPro" id="IPR007489">
    <property type="entry name" value="RocS-like_C"/>
</dbReference>
<gene>
    <name evidence="3" type="ORF">SDC9_50547</name>
</gene>
<protein>
    <recommendedName>
        <fullName evidence="2">Regulator of chromosome segregation-like C-terminal domain-containing protein</fullName>
    </recommendedName>
</protein>
<evidence type="ECO:0000259" key="2">
    <source>
        <dbReference type="Pfam" id="PF04394"/>
    </source>
</evidence>
<evidence type="ECO:0000313" key="3">
    <source>
        <dbReference type="EMBL" id="MPM04271.1"/>
    </source>
</evidence>
<proteinExistence type="predicted"/>
<comment type="caution">
    <text evidence="3">The sequence shown here is derived from an EMBL/GenBank/DDBJ whole genome shotgun (WGS) entry which is preliminary data.</text>
</comment>
<name>A0A644WL38_9ZZZZ</name>
<sequence length="168" mass="19657">MTSRDKNNGIATFTVRELAEELGISKQAVHKKINQLPTELTPKKVDAAYQLTHEIASFIRDSGKIPATGNQPVNQLINGEVDALKMMIKELQEEKEKIYGQLEKKDIQVDHLQKLIDQQQQLTLQANRQNERLQLQLQFFQEKDDEVEEEETDSPERKKWWQFWGRKN</sequence>